<dbReference type="InterPro" id="IPR029058">
    <property type="entry name" value="AB_hydrolase_fold"/>
</dbReference>
<dbReference type="PANTHER" id="PTHR42776">
    <property type="entry name" value="SERINE PEPTIDASE S9 FAMILY MEMBER"/>
    <property type="match status" value="1"/>
</dbReference>
<dbReference type="SUPFAM" id="SSF53474">
    <property type="entry name" value="alpha/beta-Hydrolases"/>
    <property type="match status" value="1"/>
</dbReference>
<dbReference type="Proteomes" id="UP000288405">
    <property type="component" value="Unassembled WGS sequence"/>
</dbReference>
<keyword evidence="1" id="KW-0378">Hydrolase</keyword>
<dbReference type="OrthoDB" id="6388416at2"/>
<feature type="domain" description="Peptidase S9 prolyl oligopeptidase catalytic" evidence="2">
    <location>
        <begin position="649"/>
        <end position="803"/>
    </location>
</feature>
<dbReference type="Gene3D" id="3.40.50.1820">
    <property type="entry name" value="alpha/beta hydrolase"/>
    <property type="match status" value="1"/>
</dbReference>
<dbReference type="GO" id="GO:0006508">
    <property type="term" value="P:proteolysis"/>
    <property type="evidence" value="ECO:0007669"/>
    <property type="project" value="InterPro"/>
</dbReference>
<name>A0A432WEV4_9GAMM</name>
<dbReference type="PANTHER" id="PTHR42776:SF28">
    <property type="entry name" value="GLUTAMYL ENDOPEPTIDASE, CHLOROPLASTIC-RELATED"/>
    <property type="match status" value="1"/>
</dbReference>
<dbReference type="SUPFAM" id="SSF82171">
    <property type="entry name" value="DPP6 N-terminal domain-like"/>
    <property type="match status" value="1"/>
</dbReference>
<evidence type="ECO:0000259" key="2">
    <source>
        <dbReference type="Pfam" id="PF00326"/>
    </source>
</evidence>
<evidence type="ECO:0000313" key="3">
    <source>
        <dbReference type="EMBL" id="RUO31392.1"/>
    </source>
</evidence>
<dbReference type="RefSeq" id="WP_126777211.1">
    <property type="nucleotide sequence ID" value="NZ_PIPM01000008.1"/>
</dbReference>
<sequence length="806" mass="90475">MRTSAQRLATTLGIASFIPLVALANPVNIGYQEPAQEIIDIVDAAPAPGANLSPGGDFLLILDYPALPTLRDLAAPEYRLAGRRINPANSTISQARYIEDFRLIETESGDARTIENLPADLRAIGVSWAPSADYFAFIHMEEDAATLWKVSLRENRARQWSSLPVNSVWGTQLEWSADSQSILVTLVDPARGAEPQRPIVPAAPVITETRGRSAPARTYQDLLSDEHDEALFDYYFSSQIARVHTSGDVDLIGSPGVYNDVQWSPDNQYILVTELQRPYSYAVPQFRFARTTDVWNLNGESVYQVVDQPLADNLPIGFDAVVESRRNISWRNDADATLVWAEAADGGNPRAEAEVRDRVYQLAAPFESDPSHLLDLNFRFSRLLAADGDTALVWERWWADREERVWNINPDGDRAPELVWERSWEDSYNDPGNPLMTRVDGRRVLLIDDGHIILTGTGASDEGDRPFIHRRHLGTGETEQLWRSQSPYFERPVALINWSERRFLTQRESINSPPDFYLRELGNNDLTALTETPHPMPDTLGISRELIHYEREDGLPMSATLFLPAGYDAERDGPLPTIIWAYPREFRSSAAAAQVSGSPYEFNRISYWRPQFLATQGYAVLDNATMPIVGEGEQLPNDTFIEQLIMNSRAAIDAGVSRGVTDPNRVALGGHSYGAFMTANVLAHSDLFQAGIARSGAYNRSLTPFGFQREERTIWDDPALYQRMSPFFSAHQIKTPLLLIHGAEDNNSGTFPMQSERMYQAIKGNGGITRLVMLPLESHGYRARESVLHMLWETVEWLDEFVKHAE</sequence>
<dbReference type="InterPro" id="IPR001375">
    <property type="entry name" value="Peptidase_S9_cat"/>
</dbReference>
<dbReference type="AlphaFoldDB" id="A0A432WEV4"/>
<evidence type="ECO:0000256" key="1">
    <source>
        <dbReference type="ARBA" id="ARBA00022801"/>
    </source>
</evidence>
<keyword evidence="4" id="KW-1185">Reference proteome</keyword>
<dbReference type="EMBL" id="PIPM01000008">
    <property type="protein sequence ID" value="RUO31392.1"/>
    <property type="molecule type" value="Genomic_DNA"/>
</dbReference>
<dbReference type="Pfam" id="PF00326">
    <property type="entry name" value="Peptidase_S9"/>
    <property type="match status" value="1"/>
</dbReference>
<dbReference type="GO" id="GO:0004252">
    <property type="term" value="F:serine-type endopeptidase activity"/>
    <property type="evidence" value="ECO:0007669"/>
    <property type="project" value="TreeGrafter"/>
</dbReference>
<reference evidence="3 4" key="1">
    <citation type="journal article" date="2011" name="Front. Microbiol.">
        <title>Genomic signatures of strain selection and enhancement in Bacillus atrophaeus var. globigii, a historical biowarfare simulant.</title>
        <authorList>
            <person name="Gibbons H.S."/>
            <person name="Broomall S.M."/>
            <person name="McNew L.A."/>
            <person name="Daligault H."/>
            <person name="Chapman C."/>
            <person name="Bruce D."/>
            <person name="Karavis M."/>
            <person name="Krepps M."/>
            <person name="McGregor P.A."/>
            <person name="Hong C."/>
            <person name="Park K.H."/>
            <person name="Akmal A."/>
            <person name="Feldman A."/>
            <person name="Lin J.S."/>
            <person name="Chang W.E."/>
            <person name="Higgs B.W."/>
            <person name="Demirev P."/>
            <person name="Lindquist J."/>
            <person name="Liem A."/>
            <person name="Fochler E."/>
            <person name="Read T.D."/>
            <person name="Tapia R."/>
            <person name="Johnson S."/>
            <person name="Bishop-Lilly K.A."/>
            <person name="Detter C."/>
            <person name="Han C."/>
            <person name="Sozhamannan S."/>
            <person name="Rosenzweig C.N."/>
            <person name="Skowronski E.W."/>
        </authorList>
    </citation>
    <scope>NUCLEOTIDE SEQUENCE [LARGE SCALE GENOMIC DNA]</scope>
    <source>
        <strain evidence="3 4">GYP-17</strain>
    </source>
</reference>
<proteinExistence type="predicted"/>
<gene>
    <name evidence="3" type="ORF">CWE11_08630</name>
</gene>
<comment type="caution">
    <text evidence="3">The sequence shown here is derived from an EMBL/GenBank/DDBJ whole genome shotgun (WGS) entry which is preliminary data.</text>
</comment>
<organism evidence="3 4">
    <name type="scientific">Aliidiomarina sanyensis</name>
    <dbReference type="NCBI Taxonomy" id="1249555"/>
    <lineage>
        <taxon>Bacteria</taxon>
        <taxon>Pseudomonadati</taxon>
        <taxon>Pseudomonadota</taxon>
        <taxon>Gammaproteobacteria</taxon>
        <taxon>Alteromonadales</taxon>
        <taxon>Idiomarinaceae</taxon>
        <taxon>Aliidiomarina</taxon>
    </lineage>
</organism>
<evidence type="ECO:0000313" key="4">
    <source>
        <dbReference type="Proteomes" id="UP000288405"/>
    </source>
</evidence>
<protein>
    <submittedName>
        <fullName evidence="3">S9 family peptidase</fullName>
    </submittedName>
</protein>
<accession>A0A432WEV4</accession>